<feature type="transmembrane region" description="Helical" evidence="1">
    <location>
        <begin position="235"/>
        <end position="256"/>
    </location>
</feature>
<keyword evidence="1" id="KW-0812">Transmembrane</keyword>
<dbReference type="Proteomes" id="UP000275027">
    <property type="component" value="Unassembled WGS sequence"/>
</dbReference>
<feature type="transmembrane region" description="Helical" evidence="1">
    <location>
        <begin position="206"/>
        <end position="223"/>
    </location>
</feature>
<dbReference type="RefSeq" id="WP_101471930.1">
    <property type="nucleotide sequence ID" value="NZ_PJND01000007.1"/>
</dbReference>
<reference evidence="3 5" key="2">
    <citation type="submission" date="2018-10" db="EMBL/GenBank/DDBJ databases">
        <title>Genomic Encyclopedia of Archaeal and Bacterial Type Strains, Phase II (KMG-II): from individual species to whole genera.</title>
        <authorList>
            <person name="Goeker M."/>
        </authorList>
    </citation>
    <scope>NUCLEOTIDE SEQUENCE [LARGE SCALE GENOMIC DNA]</scope>
    <source>
        <strain evidence="3 5">DSM 21886</strain>
    </source>
</reference>
<feature type="transmembrane region" description="Helical" evidence="1">
    <location>
        <begin position="165"/>
        <end position="185"/>
    </location>
</feature>
<evidence type="ECO:0000313" key="2">
    <source>
        <dbReference type="EMBL" id="PKW30282.1"/>
    </source>
</evidence>
<dbReference type="Proteomes" id="UP000233767">
    <property type="component" value="Unassembled WGS sequence"/>
</dbReference>
<evidence type="ECO:0000256" key="1">
    <source>
        <dbReference type="SAM" id="Phobius"/>
    </source>
</evidence>
<gene>
    <name evidence="2" type="ORF">B0G92_1940</name>
    <name evidence="3" type="ORF">CLV50_2511</name>
</gene>
<dbReference type="EMBL" id="RCCB01000012">
    <property type="protein sequence ID" value="RLJ24620.1"/>
    <property type="molecule type" value="Genomic_DNA"/>
</dbReference>
<keyword evidence="4" id="KW-1185">Reference proteome</keyword>
<evidence type="ECO:0000313" key="5">
    <source>
        <dbReference type="Proteomes" id="UP000275027"/>
    </source>
</evidence>
<feature type="transmembrane region" description="Helical" evidence="1">
    <location>
        <begin position="126"/>
        <end position="145"/>
    </location>
</feature>
<proteinExistence type="predicted"/>
<keyword evidence="1" id="KW-1133">Transmembrane helix</keyword>
<keyword evidence="1" id="KW-0472">Membrane</keyword>
<organism evidence="3 5">
    <name type="scientific">Flavobacterium lindanitolerans</name>
    <dbReference type="NCBI Taxonomy" id="428988"/>
    <lineage>
        <taxon>Bacteria</taxon>
        <taxon>Pseudomonadati</taxon>
        <taxon>Bacteroidota</taxon>
        <taxon>Flavobacteriia</taxon>
        <taxon>Flavobacteriales</taxon>
        <taxon>Flavobacteriaceae</taxon>
        <taxon>Flavobacterium</taxon>
    </lineage>
</organism>
<dbReference type="AlphaFoldDB" id="A0A497U1R7"/>
<name>A0A497U1R7_9FLAO</name>
<accession>A0A497U1R7</accession>
<comment type="caution">
    <text evidence="3">The sequence shown here is derived from an EMBL/GenBank/DDBJ whole genome shotgun (WGS) entry which is preliminary data.</text>
</comment>
<evidence type="ECO:0000313" key="3">
    <source>
        <dbReference type="EMBL" id="RLJ24620.1"/>
    </source>
</evidence>
<protein>
    <submittedName>
        <fullName evidence="3">Uncharacterized protein</fullName>
    </submittedName>
</protein>
<reference evidence="2 4" key="1">
    <citation type="submission" date="2017-12" db="EMBL/GenBank/DDBJ databases">
        <title>Genomic Encyclopedia of Type Strains, Phase III (KMG-III): the genomes of soil and plant-associated and newly described type strains.</title>
        <authorList>
            <person name="Whitman W."/>
        </authorList>
    </citation>
    <scope>NUCLEOTIDE SEQUENCE [LARGE SCALE GENOMIC DNA]</scope>
    <source>
        <strain evidence="2 4">IP-10</strain>
    </source>
</reference>
<dbReference type="EMBL" id="PJND01000007">
    <property type="protein sequence ID" value="PKW30282.1"/>
    <property type="molecule type" value="Genomic_DNA"/>
</dbReference>
<evidence type="ECO:0000313" key="4">
    <source>
        <dbReference type="Proteomes" id="UP000233767"/>
    </source>
</evidence>
<sequence length="258" mass="29648">MNAIVEKIKNRSYFHETDNIASEDVEIIPSEWEKEKRRLVLAQKKQNKTAMERHIDDEIKLMLDHIHRKSNDTLEVATYDLKLSQKIEWHGQLQKVIAPASLKSIKYATRFCGNFPTGRSFFKLPLAKYFFGLIILMAIVMAVGFCTKETRLFTGYYSFELTDTAILYFIKSYGISTACLGNLLYLTAKLSRQIHDVTLTAERIPFYRNSLLFGLMASSFIAFKIPELLLIELTPIGYLFIGIIAGLLIDILNLIFKE</sequence>